<dbReference type="SUPFAM" id="SSF51621">
    <property type="entry name" value="Phosphoenolpyruvate/pyruvate domain"/>
    <property type="match status" value="1"/>
</dbReference>
<dbReference type="InterPro" id="IPR040442">
    <property type="entry name" value="Pyrv_kinase-like_dom_sf"/>
</dbReference>
<feature type="domain" description="HpcH/HpaI aldolase/citrate lyase" evidence="4">
    <location>
        <begin position="26"/>
        <end position="248"/>
    </location>
</feature>
<evidence type="ECO:0000313" key="6">
    <source>
        <dbReference type="Proteomes" id="UP000658131"/>
    </source>
</evidence>
<protein>
    <recommendedName>
        <fullName evidence="4">HpcH/HpaI aldolase/citrate lyase domain-containing protein</fullName>
    </recommendedName>
</protein>
<dbReference type="Gene3D" id="3.20.20.60">
    <property type="entry name" value="Phosphoenolpyruvate-binding domains"/>
    <property type="match status" value="1"/>
</dbReference>
<dbReference type="RefSeq" id="WP_262400866.1">
    <property type="nucleotide sequence ID" value="NZ_JACRTB010000032.1"/>
</dbReference>
<name>A0ABR7NM35_9FIRM</name>
<comment type="similarity">
    <text evidence="1">Belongs to the HpcH/HpaI aldolase family.</text>
</comment>
<dbReference type="InterPro" id="IPR050251">
    <property type="entry name" value="HpcH-HpaI_aldolase"/>
</dbReference>
<dbReference type="EMBL" id="JACRTB010000032">
    <property type="protein sequence ID" value="MBC8577462.1"/>
    <property type="molecule type" value="Genomic_DNA"/>
</dbReference>
<keyword evidence="6" id="KW-1185">Reference proteome</keyword>
<comment type="caution">
    <text evidence="5">The sequence shown here is derived from an EMBL/GenBank/DDBJ whole genome shotgun (WGS) entry which is preliminary data.</text>
</comment>
<dbReference type="Pfam" id="PF03328">
    <property type="entry name" value="HpcH_HpaI"/>
    <property type="match status" value="1"/>
</dbReference>
<dbReference type="Proteomes" id="UP000658131">
    <property type="component" value="Unassembled WGS sequence"/>
</dbReference>
<keyword evidence="2" id="KW-0479">Metal-binding</keyword>
<evidence type="ECO:0000256" key="3">
    <source>
        <dbReference type="ARBA" id="ARBA00023239"/>
    </source>
</evidence>
<dbReference type="InterPro" id="IPR005000">
    <property type="entry name" value="Aldolase/citrate-lyase_domain"/>
</dbReference>
<evidence type="ECO:0000313" key="5">
    <source>
        <dbReference type="EMBL" id="MBC8577462.1"/>
    </source>
</evidence>
<gene>
    <name evidence="5" type="ORF">H8717_13745</name>
</gene>
<proteinExistence type="inferred from homology"/>
<keyword evidence="3" id="KW-0456">Lyase</keyword>
<dbReference type="PANTHER" id="PTHR30502:SF0">
    <property type="entry name" value="PHOSPHOENOLPYRUVATE CARBOXYLASE FAMILY PROTEIN"/>
    <property type="match status" value="1"/>
</dbReference>
<evidence type="ECO:0000256" key="1">
    <source>
        <dbReference type="ARBA" id="ARBA00005568"/>
    </source>
</evidence>
<sequence>MVFSFHEEKSQFKSKLNAGELVVGTWVNAVKDPVIARILASTGLDYVLIDAEHSGQTMATITDTCTVARECGLYPMVRPIEPNDLKLNGRIIDAGAMGLVVPHIDSAKQAQAIVNSIKFFNGGTRGYCAKTTTSCFQKMSEELMHHSDEETTVVVQFESVAAIEEADEILAIPGIDVAIIGRGDLAHDMGLSGKPTDDRVSVQVERVYEAAKRQGKVQGLLCNDLDGALKWLGKGITFLTYGSEVGWLQNTYNSGLKAIHTAK</sequence>
<organism evidence="5 6">
    <name type="scientific">Yanshouia hominis</name>
    <dbReference type="NCBI Taxonomy" id="2763673"/>
    <lineage>
        <taxon>Bacteria</taxon>
        <taxon>Bacillati</taxon>
        <taxon>Bacillota</taxon>
        <taxon>Clostridia</taxon>
        <taxon>Eubacteriales</taxon>
        <taxon>Oscillospiraceae</taxon>
        <taxon>Yanshouia</taxon>
    </lineage>
</organism>
<evidence type="ECO:0000259" key="4">
    <source>
        <dbReference type="Pfam" id="PF03328"/>
    </source>
</evidence>
<evidence type="ECO:0000256" key="2">
    <source>
        <dbReference type="ARBA" id="ARBA00022723"/>
    </source>
</evidence>
<dbReference type="InterPro" id="IPR015813">
    <property type="entry name" value="Pyrv/PenolPyrv_kinase-like_dom"/>
</dbReference>
<dbReference type="PANTHER" id="PTHR30502">
    <property type="entry name" value="2-KETO-3-DEOXY-L-RHAMNONATE ALDOLASE"/>
    <property type="match status" value="1"/>
</dbReference>
<accession>A0ABR7NM35</accession>
<reference evidence="5 6" key="1">
    <citation type="submission" date="2020-08" db="EMBL/GenBank/DDBJ databases">
        <title>Genome public.</title>
        <authorList>
            <person name="Liu C."/>
            <person name="Sun Q."/>
        </authorList>
    </citation>
    <scope>NUCLEOTIDE SEQUENCE [LARGE SCALE GENOMIC DNA]</scope>
    <source>
        <strain evidence="5 6">BX1</strain>
    </source>
</reference>